<protein>
    <submittedName>
        <fullName evidence="2">Uncharacterized protein</fullName>
    </submittedName>
</protein>
<keyword evidence="3" id="KW-1185">Reference proteome</keyword>
<reference evidence="2" key="1">
    <citation type="submission" date="2020-08" db="EMBL/GenBank/DDBJ databases">
        <title>Multicomponent nature underlies the extraordinary mechanical properties of spider dragline silk.</title>
        <authorList>
            <person name="Kono N."/>
            <person name="Nakamura H."/>
            <person name="Mori M."/>
            <person name="Yoshida Y."/>
            <person name="Ohtoshi R."/>
            <person name="Malay A.D."/>
            <person name="Moran D.A.P."/>
            <person name="Tomita M."/>
            <person name="Numata K."/>
            <person name="Arakawa K."/>
        </authorList>
    </citation>
    <scope>NUCLEOTIDE SEQUENCE</scope>
</reference>
<sequence length="111" mass="12417">MATSPLSPSPQFRYGTGEEGHILQPPASVVSTVTAHKTFVPTDLTSTYSVCICWHRTYAFRSRVQCSKHYATTSAFDGRVRVWRQPHESMDFTCQQGTVQAGRGYVMVWGV</sequence>
<feature type="compositionally biased region" description="Polar residues" evidence="1">
    <location>
        <begin position="1"/>
        <end position="10"/>
    </location>
</feature>
<dbReference type="EMBL" id="BMAU01021364">
    <property type="protein sequence ID" value="GFY23619.1"/>
    <property type="molecule type" value="Genomic_DNA"/>
</dbReference>
<name>A0A8X6VWC3_TRICX</name>
<dbReference type="Proteomes" id="UP000887159">
    <property type="component" value="Unassembled WGS sequence"/>
</dbReference>
<dbReference type="AlphaFoldDB" id="A0A8X6VWC3"/>
<evidence type="ECO:0000256" key="1">
    <source>
        <dbReference type="SAM" id="MobiDB-lite"/>
    </source>
</evidence>
<comment type="caution">
    <text evidence="2">The sequence shown here is derived from an EMBL/GenBank/DDBJ whole genome shotgun (WGS) entry which is preliminary data.</text>
</comment>
<gene>
    <name evidence="2" type="ORF">TNCV_1039181</name>
</gene>
<evidence type="ECO:0000313" key="2">
    <source>
        <dbReference type="EMBL" id="GFY23619.1"/>
    </source>
</evidence>
<feature type="region of interest" description="Disordered" evidence="1">
    <location>
        <begin position="1"/>
        <end position="20"/>
    </location>
</feature>
<proteinExistence type="predicted"/>
<accession>A0A8X6VWC3</accession>
<evidence type="ECO:0000313" key="3">
    <source>
        <dbReference type="Proteomes" id="UP000887159"/>
    </source>
</evidence>
<organism evidence="2 3">
    <name type="scientific">Trichonephila clavipes</name>
    <name type="common">Golden silk orbweaver</name>
    <name type="synonym">Nephila clavipes</name>
    <dbReference type="NCBI Taxonomy" id="2585209"/>
    <lineage>
        <taxon>Eukaryota</taxon>
        <taxon>Metazoa</taxon>
        <taxon>Ecdysozoa</taxon>
        <taxon>Arthropoda</taxon>
        <taxon>Chelicerata</taxon>
        <taxon>Arachnida</taxon>
        <taxon>Araneae</taxon>
        <taxon>Araneomorphae</taxon>
        <taxon>Entelegynae</taxon>
        <taxon>Araneoidea</taxon>
        <taxon>Nephilidae</taxon>
        <taxon>Trichonephila</taxon>
    </lineage>
</organism>